<dbReference type="Pfam" id="PF00072">
    <property type="entry name" value="Response_reg"/>
    <property type="match status" value="1"/>
</dbReference>
<dbReference type="InterPro" id="IPR000700">
    <property type="entry name" value="PAS-assoc_C"/>
</dbReference>
<dbReference type="SUPFAM" id="SSF52172">
    <property type="entry name" value="CheY-like"/>
    <property type="match status" value="1"/>
</dbReference>
<dbReference type="SUPFAM" id="SSF55785">
    <property type="entry name" value="PYP-like sensor domain (PAS domain)"/>
    <property type="match status" value="4"/>
</dbReference>
<feature type="domain" description="Histidine kinase" evidence="16">
    <location>
        <begin position="542"/>
        <end position="763"/>
    </location>
</feature>
<dbReference type="CDD" id="cd00130">
    <property type="entry name" value="PAS"/>
    <property type="match status" value="2"/>
</dbReference>
<evidence type="ECO:0000256" key="15">
    <source>
        <dbReference type="PROSITE-ProRule" id="PRU00169"/>
    </source>
</evidence>
<dbReference type="GO" id="GO:0000155">
    <property type="term" value="F:phosphorelay sensor kinase activity"/>
    <property type="evidence" value="ECO:0007669"/>
    <property type="project" value="InterPro"/>
</dbReference>
<name>A0AAU9E416_9FIRM</name>
<evidence type="ECO:0000256" key="3">
    <source>
        <dbReference type="ARBA" id="ARBA00012438"/>
    </source>
</evidence>
<dbReference type="Pfam" id="PF02518">
    <property type="entry name" value="HATPase_c"/>
    <property type="match status" value="1"/>
</dbReference>
<dbReference type="Pfam" id="PF00512">
    <property type="entry name" value="HisKA"/>
    <property type="match status" value="1"/>
</dbReference>
<evidence type="ECO:0000256" key="11">
    <source>
        <dbReference type="ARBA" id="ARBA00024867"/>
    </source>
</evidence>
<dbReference type="PROSITE" id="PS50113">
    <property type="entry name" value="PAC"/>
    <property type="match status" value="2"/>
</dbReference>
<comment type="subunit">
    <text evidence="12">At low DSF concentrations, interacts with RpfF.</text>
</comment>
<dbReference type="SMART" id="SM00388">
    <property type="entry name" value="HisKA"/>
    <property type="match status" value="1"/>
</dbReference>
<dbReference type="PROSITE" id="PS50110">
    <property type="entry name" value="RESPONSE_REGULATORY"/>
    <property type="match status" value="1"/>
</dbReference>
<comment type="similarity">
    <text evidence="2">In the N-terminal section; belongs to the phytochrome family.</text>
</comment>
<dbReference type="SMART" id="SM00086">
    <property type="entry name" value="PAC"/>
    <property type="match status" value="4"/>
</dbReference>
<dbReference type="EMBL" id="AP028654">
    <property type="protein sequence ID" value="BEP27988.1"/>
    <property type="molecule type" value="Genomic_DNA"/>
</dbReference>
<dbReference type="InterPro" id="IPR013655">
    <property type="entry name" value="PAS_fold_3"/>
</dbReference>
<feature type="domain" description="PAC" evidence="19">
    <location>
        <begin position="81"/>
        <end position="133"/>
    </location>
</feature>
<keyword evidence="5 15" id="KW-0597">Phosphoprotein</keyword>
<feature type="modified residue" description="4-aspartylphosphate" evidence="15">
    <location>
        <position position="833"/>
    </location>
</feature>
<dbReference type="PROSITE" id="PS50109">
    <property type="entry name" value="HIS_KIN"/>
    <property type="match status" value="1"/>
</dbReference>
<dbReference type="InterPro" id="IPR036641">
    <property type="entry name" value="HPT_dom_sf"/>
</dbReference>
<organism evidence="20 21">
    <name type="scientific">Helicovermis profundi</name>
    <dbReference type="NCBI Taxonomy" id="3065157"/>
    <lineage>
        <taxon>Bacteria</taxon>
        <taxon>Bacillati</taxon>
        <taxon>Bacillota</taxon>
        <taxon>Clostridia</taxon>
        <taxon>Helicovermis</taxon>
    </lineage>
</organism>
<dbReference type="GO" id="GO:0005524">
    <property type="term" value="F:ATP binding"/>
    <property type="evidence" value="ECO:0007669"/>
    <property type="project" value="UniProtKB-KW"/>
</dbReference>
<dbReference type="InterPro" id="IPR003661">
    <property type="entry name" value="HisK_dim/P_dom"/>
</dbReference>
<dbReference type="FunFam" id="1.10.287.130:FF:000002">
    <property type="entry name" value="Two-component osmosensing histidine kinase"/>
    <property type="match status" value="1"/>
</dbReference>
<gene>
    <name evidence="20" type="ORF">HLPR_03190</name>
</gene>
<dbReference type="Gene3D" id="1.10.287.130">
    <property type="match status" value="1"/>
</dbReference>
<feature type="domain" description="PAS" evidence="18">
    <location>
        <begin position="399"/>
        <end position="469"/>
    </location>
</feature>
<keyword evidence="7" id="KW-0547">Nucleotide-binding</keyword>
<evidence type="ECO:0000256" key="13">
    <source>
        <dbReference type="ARBA" id="ARBA00068150"/>
    </source>
</evidence>
<dbReference type="PANTHER" id="PTHR45339:SF5">
    <property type="entry name" value="HISTIDINE KINASE"/>
    <property type="match status" value="1"/>
</dbReference>
<dbReference type="SUPFAM" id="SSF47226">
    <property type="entry name" value="Histidine-containing phosphotransfer domain, HPT domain"/>
    <property type="match status" value="1"/>
</dbReference>
<keyword evidence="6" id="KW-0808">Transferase</keyword>
<evidence type="ECO:0000256" key="9">
    <source>
        <dbReference type="ARBA" id="ARBA00022840"/>
    </source>
</evidence>
<dbReference type="Gene3D" id="3.40.50.2300">
    <property type="match status" value="1"/>
</dbReference>
<dbReference type="SMART" id="SM00448">
    <property type="entry name" value="REC"/>
    <property type="match status" value="1"/>
</dbReference>
<accession>A0AAU9E416</accession>
<dbReference type="NCBIfam" id="TIGR00229">
    <property type="entry name" value="sensory_box"/>
    <property type="match status" value="3"/>
</dbReference>
<evidence type="ECO:0000313" key="20">
    <source>
        <dbReference type="EMBL" id="BEP27988.1"/>
    </source>
</evidence>
<evidence type="ECO:0000256" key="6">
    <source>
        <dbReference type="ARBA" id="ARBA00022679"/>
    </source>
</evidence>
<reference evidence="20 21" key="1">
    <citation type="submission" date="2023-08" db="EMBL/GenBank/DDBJ databases">
        <title>Helicovermis profunda gen. nov., sp. nov., a novel mesophilic, fermentative bacterium within the Bacillota from a deep-sea hydrothermal vent chimney.</title>
        <authorList>
            <person name="Miyazaki U."/>
            <person name="Mizutani D."/>
            <person name="Hashimoto Y."/>
            <person name="Tame A."/>
            <person name="Sawayama S."/>
            <person name="Miyazaki J."/>
            <person name="Takai K."/>
            <person name="Nakagawa S."/>
        </authorList>
    </citation>
    <scope>NUCLEOTIDE SEQUENCE [LARGE SCALE GENOMIC DNA]</scope>
    <source>
        <strain evidence="20 21">S502</strain>
    </source>
</reference>
<feature type="domain" description="PAC" evidence="19">
    <location>
        <begin position="472"/>
        <end position="524"/>
    </location>
</feature>
<dbReference type="InterPro" id="IPR000014">
    <property type="entry name" value="PAS"/>
</dbReference>
<evidence type="ECO:0000259" key="19">
    <source>
        <dbReference type="PROSITE" id="PS50113"/>
    </source>
</evidence>
<dbReference type="RefSeq" id="WP_338536345.1">
    <property type="nucleotide sequence ID" value="NZ_AP028654.1"/>
</dbReference>
<dbReference type="CDD" id="cd16922">
    <property type="entry name" value="HATPase_EvgS-ArcB-TorS-like"/>
    <property type="match status" value="1"/>
</dbReference>
<feature type="domain" description="Response regulatory" evidence="17">
    <location>
        <begin position="784"/>
        <end position="899"/>
    </location>
</feature>
<protein>
    <recommendedName>
        <fullName evidence="14">Circadian input-output histidine kinase CikA</fullName>
        <ecNumber evidence="3">2.7.13.3</ecNumber>
    </recommendedName>
    <alternativeName>
        <fullName evidence="13">Sensory/regulatory protein RpfC</fullName>
    </alternativeName>
    <alternativeName>
        <fullName evidence="4">Stage 0 sporulation protein A homolog</fullName>
    </alternativeName>
</protein>
<keyword evidence="10" id="KW-0902">Two-component regulatory system</keyword>
<evidence type="ECO:0000256" key="8">
    <source>
        <dbReference type="ARBA" id="ARBA00022777"/>
    </source>
</evidence>
<dbReference type="InterPro" id="IPR005467">
    <property type="entry name" value="His_kinase_dom"/>
</dbReference>
<dbReference type="InterPro" id="IPR036097">
    <property type="entry name" value="HisK_dim/P_sf"/>
</dbReference>
<dbReference type="InterPro" id="IPR001610">
    <property type="entry name" value="PAC"/>
</dbReference>
<dbReference type="InterPro" id="IPR036890">
    <property type="entry name" value="HATPase_C_sf"/>
</dbReference>
<evidence type="ECO:0000313" key="21">
    <source>
        <dbReference type="Proteomes" id="UP001321786"/>
    </source>
</evidence>
<dbReference type="InterPro" id="IPR001789">
    <property type="entry name" value="Sig_transdc_resp-reg_receiver"/>
</dbReference>
<evidence type="ECO:0000259" key="16">
    <source>
        <dbReference type="PROSITE" id="PS50109"/>
    </source>
</evidence>
<dbReference type="Pfam" id="PF13426">
    <property type="entry name" value="PAS_9"/>
    <property type="match status" value="3"/>
</dbReference>
<evidence type="ECO:0000256" key="2">
    <source>
        <dbReference type="ARBA" id="ARBA00006402"/>
    </source>
</evidence>
<evidence type="ECO:0000256" key="1">
    <source>
        <dbReference type="ARBA" id="ARBA00000085"/>
    </source>
</evidence>
<dbReference type="InterPro" id="IPR003594">
    <property type="entry name" value="HATPase_dom"/>
</dbReference>
<keyword evidence="21" id="KW-1185">Reference proteome</keyword>
<dbReference type="SMART" id="SM00387">
    <property type="entry name" value="HATPase_c"/>
    <property type="match status" value="1"/>
</dbReference>
<evidence type="ECO:0000256" key="4">
    <source>
        <dbReference type="ARBA" id="ARBA00018672"/>
    </source>
</evidence>
<dbReference type="Proteomes" id="UP001321786">
    <property type="component" value="Chromosome"/>
</dbReference>
<dbReference type="Gene3D" id="3.30.450.20">
    <property type="entry name" value="PAS domain"/>
    <property type="match status" value="4"/>
</dbReference>
<evidence type="ECO:0000256" key="14">
    <source>
        <dbReference type="ARBA" id="ARBA00074306"/>
    </source>
</evidence>
<comment type="function">
    <text evidence="11">May play the central regulatory role in sporulation. It may be an element of the effector pathway responsible for the activation of sporulation genes in response to nutritional stress. Spo0A may act in concert with spo0H (a sigma factor) to control the expression of some genes that are critical to the sporulation process.</text>
</comment>
<sequence>MEEIDDKYKVFDSLFEEVLIINSDMKIIFANRECKKNIGKEFNEILYKNVNDVLNIKNKITNEIYKLPISKIDNNLKKFEQARNLMITNCSGEERCVLINMSYIKDKSQKDRKIILVIKDITKLKNAEIKLKKYSSAIEYNPNIVVITDDDFNIEYANRNFYKYYNRKPKECISKSIKLFIREFFAEINDIKIDEEIRKHRKIVKEIPCIKITGELVWELVSVSKIEYKDHNSKNYVFVVQDISKIKNQEKLIDLERKHLETIFKSTPQGLIIIDKNSNVININQSASDIFIKNTSDFFGKSINRSTNNFNYGLIEASYVKSRTSELSFLNYSVQLVLESGESILNKDYSYNVVINNKNYCKYIKYSAVPISGKNGKEVLVVIEDITEKILLENSLTKNDERLRLITNNMADIITQVELNGDIIYASPSHKKMIGYDSEELIGKNMFDYIYKNDISKVKKLFSVRKKNRSSFTSEFRIKRKDNELIWVETSGTIIKDEKNFDPTIIYITRDISAQIKARNELIKAKEIAIAANNAKSQFLANMSHEIRTPMNGIIGMTDLTLMTNLTPNQKENLLMVKNSSISLLNLINSILDLSKIEAGKIVVENIRFNFISLMENIFKIANVQAGNKEIEFKYLVDKKIRKYLNGDSNKLRQILNNLISNAIKFTFEGQVYVEINLLLDEESKQRIKFSVYDTGIGISKTNYNLIFSSFSQADGSITRKFGGTGLGLTISKELVEILGGKIYFDSEVGKGSAFHFEVEFDKSYVINSEIEEEDISDDVNNINILLVEDDKINQILAEKILKKQKNNVVIANNGLEALELITENKFDIILMDIQMPELDGMETTRIIREKFKINTPIIALTAYAAKGDKEKFIKNGMNDYISKPISIREFYKVIDRNLNKKNKNNVLNNMMKSFNTNYTLNSKEYYSKFNPYVNLLEKNIESRNFLEIEKLSHYINNLASNYNLKKVKNNILKVKLYSRKEDIVNVQLYFSKMIHEFNEMFESED</sequence>
<evidence type="ECO:0000259" key="18">
    <source>
        <dbReference type="PROSITE" id="PS50112"/>
    </source>
</evidence>
<dbReference type="CDD" id="cd17546">
    <property type="entry name" value="REC_hyHK_CKI1_RcsC-like"/>
    <property type="match status" value="1"/>
</dbReference>
<dbReference type="InterPro" id="IPR011006">
    <property type="entry name" value="CheY-like_superfamily"/>
</dbReference>
<dbReference type="InterPro" id="IPR004358">
    <property type="entry name" value="Sig_transdc_His_kin-like_C"/>
</dbReference>
<comment type="catalytic activity">
    <reaction evidence="1">
        <text>ATP + protein L-histidine = ADP + protein N-phospho-L-histidine.</text>
        <dbReference type="EC" id="2.7.13.3"/>
    </reaction>
</comment>
<evidence type="ECO:0000256" key="5">
    <source>
        <dbReference type="ARBA" id="ARBA00022553"/>
    </source>
</evidence>
<evidence type="ECO:0000256" key="10">
    <source>
        <dbReference type="ARBA" id="ARBA00023012"/>
    </source>
</evidence>
<keyword evidence="9" id="KW-0067">ATP-binding</keyword>
<dbReference type="PROSITE" id="PS50112">
    <property type="entry name" value="PAS"/>
    <property type="match status" value="1"/>
</dbReference>
<evidence type="ECO:0000256" key="7">
    <source>
        <dbReference type="ARBA" id="ARBA00022741"/>
    </source>
</evidence>
<dbReference type="PANTHER" id="PTHR45339">
    <property type="entry name" value="HYBRID SIGNAL TRANSDUCTION HISTIDINE KINASE J"/>
    <property type="match status" value="1"/>
</dbReference>
<dbReference type="InterPro" id="IPR035965">
    <property type="entry name" value="PAS-like_dom_sf"/>
</dbReference>
<dbReference type="CDD" id="cd00082">
    <property type="entry name" value="HisKA"/>
    <property type="match status" value="1"/>
</dbReference>
<dbReference type="Pfam" id="PF08447">
    <property type="entry name" value="PAS_3"/>
    <property type="match status" value="1"/>
</dbReference>
<dbReference type="PRINTS" id="PR00344">
    <property type="entry name" value="BCTRLSENSOR"/>
</dbReference>
<dbReference type="KEGG" id="hprf:HLPR_03190"/>
<dbReference type="SUPFAM" id="SSF47384">
    <property type="entry name" value="Homodimeric domain of signal transducing histidine kinase"/>
    <property type="match status" value="1"/>
</dbReference>
<evidence type="ECO:0000256" key="12">
    <source>
        <dbReference type="ARBA" id="ARBA00064003"/>
    </source>
</evidence>
<dbReference type="SUPFAM" id="SSF55874">
    <property type="entry name" value="ATPase domain of HSP90 chaperone/DNA topoisomerase II/histidine kinase"/>
    <property type="match status" value="1"/>
</dbReference>
<dbReference type="SMART" id="SM00091">
    <property type="entry name" value="PAS"/>
    <property type="match status" value="4"/>
</dbReference>
<keyword evidence="8" id="KW-0418">Kinase</keyword>
<dbReference type="GO" id="GO:0005886">
    <property type="term" value="C:plasma membrane"/>
    <property type="evidence" value="ECO:0007669"/>
    <property type="project" value="UniProtKB-SubCell"/>
</dbReference>
<dbReference type="Gene3D" id="3.30.565.10">
    <property type="entry name" value="Histidine kinase-like ATPase, C-terminal domain"/>
    <property type="match status" value="1"/>
</dbReference>
<proteinExistence type="inferred from homology"/>
<dbReference type="FunFam" id="3.30.565.10:FF:000010">
    <property type="entry name" value="Sensor histidine kinase RcsC"/>
    <property type="match status" value="1"/>
</dbReference>
<dbReference type="EC" id="2.7.13.3" evidence="3"/>
<dbReference type="AlphaFoldDB" id="A0AAU9E416"/>
<evidence type="ECO:0000259" key="17">
    <source>
        <dbReference type="PROSITE" id="PS50110"/>
    </source>
</evidence>